<dbReference type="Proteomes" id="UP000664859">
    <property type="component" value="Unassembled WGS sequence"/>
</dbReference>
<dbReference type="SUPFAM" id="SSF54928">
    <property type="entry name" value="RNA-binding domain, RBD"/>
    <property type="match status" value="1"/>
</dbReference>
<dbReference type="InterPro" id="IPR012677">
    <property type="entry name" value="Nucleotide-bd_a/b_plait_sf"/>
</dbReference>
<accession>A0A835YMM9</accession>
<feature type="compositionally biased region" description="Low complexity" evidence="3">
    <location>
        <begin position="259"/>
        <end position="282"/>
    </location>
</feature>
<organism evidence="5 6">
    <name type="scientific">Tribonema minus</name>
    <dbReference type="NCBI Taxonomy" id="303371"/>
    <lineage>
        <taxon>Eukaryota</taxon>
        <taxon>Sar</taxon>
        <taxon>Stramenopiles</taxon>
        <taxon>Ochrophyta</taxon>
        <taxon>PX clade</taxon>
        <taxon>Xanthophyceae</taxon>
        <taxon>Tribonematales</taxon>
        <taxon>Tribonemataceae</taxon>
        <taxon>Tribonema</taxon>
    </lineage>
</organism>
<feature type="compositionally biased region" description="Acidic residues" evidence="3">
    <location>
        <begin position="81"/>
        <end position="92"/>
    </location>
</feature>
<protein>
    <recommendedName>
        <fullName evidence="4">RRM domain-containing protein</fullName>
    </recommendedName>
</protein>
<dbReference type="InterPro" id="IPR035979">
    <property type="entry name" value="RBD_domain_sf"/>
</dbReference>
<dbReference type="AlphaFoldDB" id="A0A835YMM9"/>
<feature type="compositionally biased region" description="Basic residues" evidence="3">
    <location>
        <begin position="189"/>
        <end position="201"/>
    </location>
</feature>
<feature type="region of interest" description="Disordered" evidence="3">
    <location>
        <begin position="259"/>
        <end position="324"/>
    </location>
</feature>
<gene>
    <name evidence="5" type="ORF">JKP88DRAFT_330434</name>
</gene>
<dbReference type="SMART" id="SM00360">
    <property type="entry name" value="RRM"/>
    <property type="match status" value="1"/>
</dbReference>
<reference evidence="5" key="1">
    <citation type="submission" date="2021-02" db="EMBL/GenBank/DDBJ databases">
        <title>First Annotated Genome of the Yellow-green Alga Tribonema minus.</title>
        <authorList>
            <person name="Mahan K.M."/>
        </authorList>
    </citation>
    <scope>NUCLEOTIDE SEQUENCE</scope>
    <source>
        <strain evidence="5">UTEX B ZZ1240</strain>
    </source>
</reference>
<feature type="compositionally biased region" description="Polar residues" evidence="3">
    <location>
        <begin position="1"/>
        <end position="20"/>
    </location>
</feature>
<feature type="region of interest" description="Disordered" evidence="3">
    <location>
        <begin position="448"/>
        <end position="496"/>
    </location>
</feature>
<evidence type="ECO:0000313" key="6">
    <source>
        <dbReference type="Proteomes" id="UP000664859"/>
    </source>
</evidence>
<dbReference type="OrthoDB" id="1875751at2759"/>
<feature type="region of interest" description="Disordered" evidence="3">
    <location>
        <begin position="1"/>
        <end position="92"/>
    </location>
</feature>
<evidence type="ECO:0000256" key="2">
    <source>
        <dbReference type="PROSITE-ProRule" id="PRU00176"/>
    </source>
</evidence>
<comment type="caution">
    <text evidence="5">The sequence shown here is derived from an EMBL/GenBank/DDBJ whole genome shotgun (WGS) entry which is preliminary data.</text>
</comment>
<sequence length="571" mass="59429">MWSFGSKSSSTSLYHNEQPVSTSSNASTTGSDNGSSSNPFNFGFLPFTASPSSQASDSARKEEPPLEPLTGPALHSPPFSDQEDDDATSDEEGEPFEVFVGGLRELGDSINEEELLVYFEVFGEVTKLELTRDRRRHDQRGFCFVSYTHKASALACLDHKTHAIRGMPIAVERAMRDASGAKSAAAAAAKKRTRRSRRPGRNKPLGLKPLDLHHTSNALHCPPHLLPGALRCHAPDPFYMMRAPLTSPSAALAPLSARAAGDSSSGSLSGLSRGAGPLSAPGPLGGRAPGHGYGFSSSAAPSPRHHHLPPHHHHHGGSAAATPSCGGGGAMWDAHGAYACGGSTQPATPMSAVVSPLSASSPMWSSSYGPLDGPASCLSSSSSGSLGGGCDECTCGKGGRGGGGGAALHIDAFGRRGSGFDMPEKEFGRRGFDAMAAEKELMMRHHMRMHAAREPSPLSWRSTSYHPPAPSSDSPRSAYGFRPQQDSPTYSSAPPGFGSAAPLSNLSYSAARAGAEAAHHHAQAQRHHLPALLLYPGVIDSGCSYIAGAVQARGEARGGGRVPKLAKGTVE</sequence>
<feature type="domain" description="RRM" evidence="4">
    <location>
        <begin position="96"/>
        <end position="176"/>
    </location>
</feature>
<feature type="compositionally biased region" description="Basic residues" evidence="3">
    <location>
        <begin position="303"/>
        <end position="316"/>
    </location>
</feature>
<evidence type="ECO:0000256" key="1">
    <source>
        <dbReference type="ARBA" id="ARBA00022884"/>
    </source>
</evidence>
<evidence type="ECO:0000259" key="4">
    <source>
        <dbReference type="PROSITE" id="PS50102"/>
    </source>
</evidence>
<name>A0A835YMM9_9STRA</name>
<evidence type="ECO:0000313" key="5">
    <source>
        <dbReference type="EMBL" id="KAG5178157.1"/>
    </source>
</evidence>
<feature type="region of interest" description="Disordered" evidence="3">
    <location>
        <begin position="181"/>
        <end position="211"/>
    </location>
</feature>
<feature type="compositionally biased region" description="Gly residues" evidence="3">
    <location>
        <begin position="283"/>
        <end position="293"/>
    </location>
</feature>
<keyword evidence="6" id="KW-1185">Reference proteome</keyword>
<keyword evidence="1 2" id="KW-0694">RNA-binding</keyword>
<dbReference type="InterPro" id="IPR052462">
    <property type="entry name" value="SLIRP/GR-RBP-like"/>
</dbReference>
<proteinExistence type="predicted"/>
<feature type="compositionally biased region" description="Low complexity" evidence="3">
    <location>
        <begin position="21"/>
        <end position="38"/>
    </location>
</feature>
<dbReference type="InterPro" id="IPR000504">
    <property type="entry name" value="RRM_dom"/>
</dbReference>
<dbReference type="Pfam" id="PF00076">
    <property type="entry name" value="RRM_1"/>
    <property type="match status" value="1"/>
</dbReference>
<dbReference type="GO" id="GO:0003723">
    <property type="term" value="F:RNA binding"/>
    <property type="evidence" value="ECO:0007669"/>
    <property type="project" value="UniProtKB-UniRule"/>
</dbReference>
<dbReference type="PANTHER" id="PTHR48027">
    <property type="entry name" value="HETEROGENEOUS NUCLEAR RIBONUCLEOPROTEIN 87F-RELATED"/>
    <property type="match status" value="1"/>
</dbReference>
<dbReference type="Gene3D" id="3.30.70.330">
    <property type="match status" value="1"/>
</dbReference>
<evidence type="ECO:0000256" key="3">
    <source>
        <dbReference type="SAM" id="MobiDB-lite"/>
    </source>
</evidence>
<dbReference type="EMBL" id="JAFCMP010000517">
    <property type="protein sequence ID" value="KAG5178157.1"/>
    <property type="molecule type" value="Genomic_DNA"/>
</dbReference>
<dbReference type="PROSITE" id="PS50102">
    <property type="entry name" value="RRM"/>
    <property type="match status" value="1"/>
</dbReference>